<accession>A0ABT9BEU3</accession>
<dbReference type="PRINTS" id="PR01021">
    <property type="entry name" value="OMPADOMAIN"/>
</dbReference>
<keyword evidence="2 4" id="KW-0472">Membrane</keyword>
<organism evidence="7 8">
    <name type="scientific">Hymenobacter aranciens</name>
    <dbReference type="NCBI Taxonomy" id="3063996"/>
    <lineage>
        <taxon>Bacteria</taxon>
        <taxon>Pseudomonadati</taxon>
        <taxon>Bacteroidota</taxon>
        <taxon>Cytophagia</taxon>
        <taxon>Cytophagales</taxon>
        <taxon>Hymenobacteraceae</taxon>
        <taxon>Hymenobacter</taxon>
    </lineage>
</organism>
<protein>
    <submittedName>
        <fullName evidence="7">OmpA family protein</fullName>
    </submittedName>
</protein>
<sequence length="245" mass="24894">MTTSKSLLAVLMAFVLLFSSCATSNPSNGTLSDANGTGVRKDGMSKTTKGGLIGAGTGAAAGAIIGGLIGGGRGTAIGAIAGAAVGGGTGAVIGRKMDNQAADLQRDMQNAKVERVGEGIKITFDSGILFDTNQSALRPASITEIDKMAAVLQKYPDTNVLIEGHTDASGNDAINQPLSLRRAQAVANETIAKGVAANRVTTQGYGSSQPVGDNNTVEGKQANRRVEVAIYANEKMKKAAEKGDL</sequence>
<feature type="chain" id="PRO_5045841955" evidence="5">
    <location>
        <begin position="25"/>
        <end position="245"/>
    </location>
</feature>
<dbReference type="Pfam" id="PF13488">
    <property type="entry name" value="Gly-zipper_Omp"/>
    <property type="match status" value="1"/>
</dbReference>
<dbReference type="Pfam" id="PF00691">
    <property type="entry name" value="OmpA"/>
    <property type="match status" value="1"/>
</dbReference>
<dbReference type="Proteomes" id="UP001176429">
    <property type="component" value="Unassembled WGS sequence"/>
</dbReference>
<dbReference type="PROSITE" id="PS51257">
    <property type="entry name" value="PROKAR_LIPOPROTEIN"/>
    <property type="match status" value="1"/>
</dbReference>
<gene>
    <name evidence="7" type="ORF">Q5H93_12535</name>
</gene>
<keyword evidence="8" id="KW-1185">Reference proteome</keyword>
<dbReference type="EMBL" id="JAUQSY010000007">
    <property type="protein sequence ID" value="MDO7875562.1"/>
    <property type="molecule type" value="Genomic_DNA"/>
</dbReference>
<dbReference type="RefSeq" id="WP_305006872.1">
    <property type="nucleotide sequence ID" value="NZ_JAUQSY010000007.1"/>
</dbReference>
<comment type="caution">
    <text evidence="7">The sequence shown here is derived from an EMBL/GenBank/DDBJ whole genome shotgun (WGS) entry which is preliminary data.</text>
</comment>
<evidence type="ECO:0000313" key="7">
    <source>
        <dbReference type="EMBL" id="MDO7875562.1"/>
    </source>
</evidence>
<dbReference type="PANTHER" id="PTHR30329">
    <property type="entry name" value="STATOR ELEMENT OF FLAGELLAR MOTOR COMPLEX"/>
    <property type="match status" value="1"/>
</dbReference>
<dbReference type="PROSITE" id="PS51123">
    <property type="entry name" value="OMPA_2"/>
    <property type="match status" value="1"/>
</dbReference>
<comment type="subcellular location">
    <subcellularLocation>
        <location evidence="1">Cell outer membrane</location>
    </subcellularLocation>
</comment>
<dbReference type="InterPro" id="IPR039567">
    <property type="entry name" value="Gly-zipper"/>
</dbReference>
<evidence type="ECO:0000256" key="5">
    <source>
        <dbReference type="SAM" id="SignalP"/>
    </source>
</evidence>
<dbReference type="PRINTS" id="PR01023">
    <property type="entry name" value="NAFLGMOTY"/>
</dbReference>
<evidence type="ECO:0000259" key="6">
    <source>
        <dbReference type="PROSITE" id="PS51123"/>
    </source>
</evidence>
<dbReference type="InterPro" id="IPR006664">
    <property type="entry name" value="OMP_bac"/>
</dbReference>
<name>A0ABT9BEU3_9BACT</name>
<dbReference type="CDD" id="cd07185">
    <property type="entry name" value="OmpA_C-like"/>
    <property type="match status" value="1"/>
</dbReference>
<evidence type="ECO:0000256" key="3">
    <source>
        <dbReference type="ARBA" id="ARBA00023237"/>
    </source>
</evidence>
<keyword evidence="5" id="KW-0732">Signal</keyword>
<evidence type="ECO:0000256" key="4">
    <source>
        <dbReference type="PROSITE-ProRule" id="PRU00473"/>
    </source>
</evidence>
<evidence type="ECO:0000256" key="1">
    <source>
        <dbReference type="ARBA" id="ARBA00004442"/>
    </source>
</evidence>
<dbReference type="InterPro" id="IPR006665">
    <property type="entry name" value="OmpA-like"/>
</dbReference>
<feature type="domain" description="OmpA-like" evidence="6">
    <location>
        <begin position="116"/>
        <end position="234"/>
    </location>
</feature>
<feature type="signal peptide" evidence="5">
    <location>
        <begin position="1"/>
        <end position="24"/>
    </location>
</feature>
<reference evidence="7" key="1">
    <citation type="submission" date="2023-07" db="EMBL/GenBank/DDBJ databases">
        <authorList>
            <person name="Kim M.K."/>
        </authorList>
    </citation>
    <scope>NUCLEOTIDE SEQUENCE</scope>
    <source>
        <strain evidence="7">ASUV-10-1</strain>
    </source>
</reference>
<dbReference type="SUPFAM" id="SSF103088">
    <property type="entry name" value="OmpA-like"/>
    <property type="match status" value="1"/>
</dbReference>
<dbReference type="Gene3D" id="3.30.1330.60">
    <property type="entry name" value="OmpA-like domain"/>
    <property type="match status" value="1"/>
</dbReference>
<dbReference type="InterPro" id="IPR050330">
    <property type="entry name" value="Bact_OuterMem_StrucFunc"/>
</dbReference>
<evidence type="ECO:0000313" key="8">
    <source>
        <dbReference type="Proteomes" id="UP001176429"/>
    </source>
</evidence>
<proteinExistence type="predicted"/>
<dbReference type="InterPro" id="IPR036737">
    <property type="entry name" value="OmpA-like_sf"/>
</dbReference>
<dbReference type="PANTHER" id="PTHR30329:SF21">
    <property type="entry name" value="LIPOPROTEIN YIAD-RELATED"/>
    <property type="match status" value="1"/>
</dbReference>
<keyword evidence="3" id="KW-0998">Cell outer membrane</keyword>
<evidence type="ECO:0000256" key="2">
    <source>
        <dbReference type="ARBA" id="ARBA00023136"/>
    </source>
</evidence>